<dbReference type="HOGENOM" id="CLU_3351928_0_0_1"/>
<organism evidence="1 2">
    <name type="scientific">Setaria italica</name>
    <name type="common">Foxtail millet</name>
    <name type="synonym">Panicum italicum</name>
    <dbReference type="NCBI Taxonomy" id="4555"/>
    <lineage>
        <taxon>Eukaryota</taxon>
        <taxon>Viridiplantae</taxon>
        <taxon>Streptophyta</taxon>
        <taxon>Embryophyta</taxon>
        <taxon>Tracheophyta</taxon>
        <taxon>Spermatophyta</taxon>
        <taxon>Magnoliopsida</taxon>
        <taxon>Liliopsida</taxon>
        <taxon>Poales</taxon>
        <taxon>Poaceae</taxon>
        <taxon>PACMAD clade</taxon>
        <taxon>Panicoideae</taxon>
        <taxon>Panicodae</taxon>
        <taxon>Paniceae</taxon>
        <taxon>Cenchrinae</taxon>
        <taxon>Setaria</taxon>
    </lineage>
</organism>
<sequence>MIQLLTFLGFRNSNSSLQSGLQSLAGSSDFEVQLLLV</sequence>
<keyword evidence="2" id="KW-1185">Reference proteome</keyword>
<reference evidence="2" key="1">
    <citation type="journal article" date="2012" name="Nat. Biotechnol.">
        <title>Reference genome sequence of the model plant Setaria.</title>
        <authorList>
            <person name="Bennetzen J.L."/>
            <person name="Schmutz J."/>
            <person name="Wang H."/>
            <person name="Percifield R."/>
            <person name="Hawkins J."/>
            <person name="Pontaroli A.C."/>
            <person name="Estep M."/>
            <person name="Feng L."/>
            <person name="Vaughn J.N."/>
            <person name="Grimwood J."/>
            <person name="Jenkins J."/>
            <person name="Barry K."/>
            <person name="Lindquist E."/>
            <person name="Hellsten U."/>
            <person name="Deshpande S."/>
            <person name="Wang X."/>
            <person name="Wu X."/>
            <person name="Mitros T."/>
            <person name="Triplett J."/>
            <person name="Yang X."/>
            <person name="Ye C.Y."/>
            <person name="Mauro-Herrera M."/>
            <person name="Wang L."/>
            <person name="Li P."/>
            <person name="Sharma M."/>
            <person name="Sharma R."/>
            <person name="Ronald P.C."/>
            <person name="Panaud O."/>
            <person name="Kellogg E.A."/>
            <person name="Brutnell T.P."/>
            <person name="Doust A.N."/>
            <person name="Tuskan G.A."/>
            <person name="Rokhsar D."/>
            <person name="Devos K.M."/>
        </authorList>
    </citation>
    <scope>NUCLEOTIDE SEQUENCE [LARGE SCALE GENOMIC DNA]</scope>
    <source>
        <strain evidence="2">cv. Yugu1</strain>
    </source>
</reference>
<protein>
    <submittedName>
        <fullName evidence="1">Uncharacterized protein</fullName>
    </submittedName>
</protein>
<evidence type="ECO:0000313" key="2">
    <source>
        <dbReference type="Proteomes" id="UP000004995"/>
    </source>
</evidence>
<dbReference type="EMBL" id="AGNK02000746">
    <property type="status" value="NOT_ANNOTATED_CDS"/>
    <property type="molecule type" value="Genomic_DNA"/>
</dbReference>
<dbReference type="InParanoid" id="K4A410"/>
<dbReference type="Gramene" id="KQL22973">
    <property type="protein sequence ID" value="KQL22973"/>
    <property type="gene ID" value="SETIT_033614mg"/>
</dbReference>
<proteinExistence type="predicted"/>
<dbReference type="Proteomes" id="UP000004995">
    <property type="component" value="Unassembled WGS sequence"/>
</dbReference>
<dbReference type="AlphaFoldDB" id="K4A410"/>
<evidence type="ECO:0000313" key="1">
    <source>
        <dbReference type="EnsemblPlants" id="KQL22973"/>
    </source>
</evidence>
<dbReference type="EnsemblPlants" id="KQL22973">
    <property type="protein sequence ID" value="KQL22973"/>
    <property type="gene ID" value="SETIT_033614mg"/>
</dbReference>
<accession>K4A410</accession>
<name>K4A410_SETIT</name>
<reference evidence="1" key="2">
    <citation type="submission" date="2018-08" db="UniProtKB">
        <authorList>
            <consortium name="EnsemblPlants"/>
        </authorList>
    </citation>
    <scope>IDENTIFICATION</scope>
    <source>
        <strain evidence="1">Yugu1</strain>
    </source>
</reference>